<reference evidence="2 3" key="1">
    <citation type="submission" date="2014-04" db="EMBL/GenBank/DDBJ databases">
        <title>A comprehensive comparison of genomes of Erythrobacter spp. Strains.</title>
        <authorList>
            <person name="Zheng Q."/>
        </authorList>
    </citation>
    <scope>NUCLEOTIDE SEQUENCE [LARGE SCALE GENOMIC DNA]</scope>
    <source>
        <strain evidence="2 3">DSM 8509</strain>
    </source>
</reference>
<comment type="caution">
    <text evidence="2">The sequence shown here is derived from an EMBL/GenBank/DDBJ whole genome shotgun (WGS) entry which is preliminary data.</text>
</comment>
<accession>A0A074MB87</accession>
<name>A0A074MB87_9SPHN</name>
<feature type="signal peptide" evidence="1">
    <location>
        <begin position="1"/>
        <end position="19"/>
    </location>
</feature>
<dbReference type="KEGG" id="elq:Ga0102493_111581"/>
<evidence type="ECO:0000313" key="2">
    <source>
        <dbReference type="EMBL" id="KEO90025.1"/>
    </source>
</evidence>
<dbReference type="Pfam" id="PF09912">
    <property type="entry name" value="DUF2141"/>
    <property type="match status" value="1"/>
</dbReference>
<dbReference type="PATRIC" id="fig|39960.10.peg.663"/>
<evidence type="ECO:0000256" key="1">
    <source>
        <dbReference type="SAM" id="SignalP"/>
    </source>
</evidence>
<proteinExistence type="predicted"/>
<evidence type="ECO:0008006" key="4">
    <source>
        <dbReference type="Google" id="ProtNLM"/>
    </source>
</evidence>
<dbReference type="Proteomes" id="UP000027866">
    <property type="component" value="Unassembled WGS sequence"/>
</dbReference>
<evidence type="ECO:0000313" key="3">
    <source>
        <dbReference type="Proteomes" id="UP000027866"/>
    </source>
</evidence>
<organism evidence="2 3">
    <name type="scientific">Erythrobacter litoralis</name>
    <dbReference type="NCBI Taxonomy" id="39960"/>
    <lineage>
        <taxon>Bacteria</taxon>
        <taxon>Pseudomonadati</taxon>
        <taxon>Pseudomonadota</taxon>
        <taxon>Alphaproteobacteria</taxon>
        <taxon>Sphingomonadales</taxon>
        <taxon>Erythrobacteraceae</taxon>
        <taxon>Erythrobacter/Porphyrobacter group</taxon>
        <taxon>Erythrobacter</taxon>
    </lineage>
</organism>
<dbReference type="InterPro" id="IPR018673">
    <property type="entry name" value="DUF2141"/>
</dbReference>
<gene>
    <name evidence="2" type="ORF">EH32_03280</name>
</gene>
<feature type="chain" id="PRO_5001699154" description="DUF2141 domain-containing protein" evidence="1">
    <location>
        <begin position="20"/>
        <end position="138"/>
    </location>
</feature>
<protein>
    <recommendedName>
        <fullName evidence="4">DUF2141 domain-containing protein</fullName>
    </recommendedName>
</protein>
<dbReference type="EMBL" id="JMIX01000013">
    <property type="protein sequence ID" value="KEO90025.1"/>
    <property type="molecule type" value="Genomic_DNA"/>
</dbReference>
<dbReference type="AlphaFoldDB" id="A0A074MB87"/>
<sequence>MRPPFIALALFGITAPVSAGDVAVTLEGVKDPEGALVVCLWDRDAKFPNCEKGEPVKRIVLPATAKTATFEGVSDGTYAVSAFHDANGNGKLDTNFIGMPKEAVAMSNNPRLMGPPRFKPALFEVAGQTAITLRFQGM</sequence>
<keyword evidence="3" id="KW-1185">Reference proteome</keyword>
<keyword evidence="1" id="KW-0732">Signal</keyword>